<comment type="caution">
    <text evidence="1">The sequence shown here is derived from an EMBL/GenBank/DDBJ whole genome shotgun (WGS) entry which is preliminary data.</text>
</comment>
<reference evidence="1 3" key="1">
    <citation type="submission" date="2013-01" db="EMBL/GenBank/DDBJ databases">
        <authorList>
            <person name="Harkins D.M."/>
            <person name="Durkin A.S."/>
            <person name="Brinkac L.M."/>
            <person name="Haft D.H."/>
            <person name="Selengut J.D."/>
            <person name="Sanka R."/>
            <person name="DePew J."/>
            <person name="Purushe J."/>
            <person name="Galloway R.L."/>
            <person name="Vinetz J.M."/>
            <person name="Sutton G.G."/>
            <person name="Nierman W.C."/>
            <person name="Fouts D.E."/>
        </authorList>
    </citation>
    <scope>NUCLEOTIDE SEQUENCE [LARGE SCALE GENOMIC DNA]</scope>
    <source>
        <strain evidence="1 3">79601</strain>
    </source>
</reference>
<dbReference type="Proteomes" id="UP000011988">
    <property type="component" value="Unassembled WGS sequence"/>
</dbReference>
<dbReference type="EMBL" id="ANIK01000072">
    <property type="protein sequence ID" value="EMJ92962.1"/>
    <property type="molecule type" value="Genomic_DNA"/>
</dbReference>
<proteinExistence type="predicted"/>
<sequence>MKYIFSYITAGRIGAVKFKKLPGITFEFSPCIDNSFYFLL</sequence>
<dbReference type="EMBL" id="ANIK01000103">
    <property type="protein sequence ID" value="EMJ91624.1"/>
    <property type="molecule type" value="Genomic_DNA"/>
</dbReference>
<evidence type="ECO:0000313" key="3">
    <source>
        <dbReference type="Proteomes" id="UP000011988"/>
    </source>
</evidence>
<dbReference type="PATRIC" id="fig|1218565.3.peg.3346"/>
<evidence type="ECO:0000313" key="2">
    <source>
        <dbReference type="EMBL" id="EMJ92962.1"/>
    </source>
</evidence>
<accession>M6CIQ0</accession>
<evidence type="ECO:0000313" key="1">
    <source>
        <dbReference type="EMBL" id="EMJ91624.1"/>
    </source>
</evidence>
<dbReference type="AlphaFoldDB" id="M6CIQ0"/>
<protein>
    <submittedName>
        <fullName evidence="1">Uncharacterized protein</fullName>
    </submittedName>
</protein>
<name>M6CIQ0_9LEPT</name>
<organism evidence="1 3">
    <name type="scientific">Leptospira alstonii serovar Sichuan str. 79601</name>
    <dbReference type="NCBI Taxonomy" id="1218565"/>
    <lineage>
        <taxon>Bacteria</taxon>
        <taxon>Pseudomonadati</taxon>
        <taxon>Spirochaetota</taxon>
        <taxon>Spirochaetia</taxon>
        <taxon>Leptospirales</taxon>
        <taxon>Leptospiraceae</taxon>
        <taxon>Leptospira</taxon>
    </lineage>
</organism>
<gene>
    <name evidence="1" type="ORF">LEP1GSC194_1239</name>
    <name evidence="2" type="ORF">LEP1GSC194_1951</name>
</gene>